<name>A0A645CLF2_9ZZZZ</name>
<dbReference type="InterPro" id="IPR011256">
    <property type="entry name" value="Reg_factor_effector_dom_sf"/>
</dbReference>
<proteinExistence type="predicted"/>
<dbReference type="Gene3D" id="3.20.80.10">
    <property type="entry name" value="Regulatory factor, effector binding domain"/>
    <property type="match status" value="1"/>
</dbReference>
<evidence type="ECO:0000313" key="2">
    <source>
        <dbReference type="EMBL" id="MPM77749.1"/>
    </source>
</evidence>
<evidence type="ECO:0000259" key="1">
    <source>
        <dbReference type="Pfam" id="PF06445"/>
    </source>
</evidence>
<protein>
    <recommendedName>
        <fullName evidence="1">GyrI-like small molecule binding domain-containing protein</fullName>
    </recommendedName>
</protein>
<accession>A0A645CLF2</accession>
<dbReference type="AlphaFoldDB" id="A0A645CLF2"/>
<dbReference type="Pfam" id="PF06445">
    <property type="entry name" value="GyrI-like"/>
    <property type="match status" value="1"/>
</dbReference>
<sequence length="99" mass="10997">MLFHSAEFCPEGLDTEFAVPVTEAVGGTRVTAPGLCLRTVLHGPYNQLPSVYTRQREWAEQNGYVNTGALFEVYVTDPGQVQSASELVTEVYYPVRKKD</sequence>
<dbReference type="InterPro" id="IPR029442">
    <property type="entry name" value="GyrI-like"/>
</dbReference>
<gene>
    <name evidence="2" type="ORF">SDC9_124757</name>
</gene>
<organism evidence="2">
    <name type="scientific">bioreactor metagenome</name>
    <dbReference type="NCBI Taxonomy" id="1076179"/>
    <lineage>
        <taxon>unclassified sequences</taxon>
        <taxon>metagenomes</taxon>
        <taxon>ecological metagenomes</taxon>
    </lineage>
</organism>
<feature type="domain" description="GyrI-like small molecule binding" evidence="1">
    <location>
        <begin position="41"/>
        <end position="96"/>
    </location>
</feature>
<dbReference type="SUPFAM" id="SSF55136">
    <property type="entry name" value="Probable bacterial effector-binding domain"/>
    <property type="match status" value="1"/>
</dbReference>
<comment type="caution">
    <text evidence="2">The sequence shown here is derived from an EMBL/GenBank/DDBJ whole genome shotgun (WGS) entry which is preliminary data.</text>
</comment>
<dbReference type="EMBL" id="VSSQ01028152">
    <property type="protein sequence ID" value="MPM77749.1"/>
    <property type="molecule type" value="Genomic_DNA"/>
</dbReference>
<reference evidence="2" key="1">
    <citation type="submission" date="2019-08" db="EMBL/GenBank/DDBJ databases">
        <authorList>
            <person name="Kucharzyk K."/>
            <person name="Murdoch R.W."/>
            <person name="Higgins S."/>
            <person name="Loffler F."/>
        </authorList>
    </citation>
    <scope>NUCLEOTIDE SEQUENCE</scope>
</reference>